<sequence length="122" mass="14243">MKKKLLYHPDTKLYEFDGKFYDLKKIKYKKIGKVEHEDVHVYEEVNVEKLDELRKSISNKLKVAINPERIIEEVLKGSNEKTLKKLKEKLESKGAKISTHNGCYGIEIDTGEKHSTYVSLFD</sequence>
<dbReference type="AlphaFoldDB" id="A0A0F9S2R3"/>
<protein>
    <submittedName>
        <fullName evidence="1">Uncharacterized protein</fullName>
    </submittedName>
</protein>
<comment type="caution">
    <text evidence="1">The sequence shown here is derived from an EMBL/GenBank/DDBJ whole genome shotgun (WGS) entry which is preliminary data.</text>
</comment>
<proteinExistence type="predicted"/>
<organism evidence="1">
    <name type="scientific">marine sediment metagenome</name>
    <dbReference type="NCBI Taxonomy" id="412755"/>
    <lineage>
        <taxon>unclassified sequences</taxon>
        <taxon>metagenomes</taxon>
        <taxon>ecological metagenomes</taxon>
    </lineage>
</organism>
<gene>
    <name evidence="1" type="ORF">LCGC14_0571050</name>
</gene>
<name>A0A0F9S2R3_9ZZZZ</name>
<reference evidence="1" key="1">
    <citation type="journal article" date="2015" name="Nature">
        <title>Complex archaea that bridge the gap between prokaryotes and eukaryotes.</title>
        <authorList>
            <person name="Spang A."/>
            <person name="Saw J.H."/>
            <person name="Jorgensen S.L."/>
            <person name="Zaremba-Niedzwiedzka K."/>
            <person name="Martijn J."/>
            <person name="Lind A.E."/>
            <person name="van Eijk R."/>
            <person name="Schleper C."/>
            <person name="Guy L."/>
            <person name="Ettema T.J."/>
        </authorList>
    </citation>
    <scope>NUCLEOTIDE SEQUENCE</scope>
</reference>
<dbReference type="EMBL" id="LAZR01000839">
    <property type="protein sequence ID" value="KKN56527.1"/>
    <property type="molecule type" value="Genomic_DNA"/>
</dbReference>
<evidence type="ECO:0000313" key="1">
    <source>
        <dbReference type="EMBL" id="KKN56527.1"/>
    </source>
</evidence>
<accession>A0A0F9S2R3</accession>